<proteinExistence type="predicted"/>
<organism evidence="1 2">
    <name type="scientific">Lasiodiplodia theobromae</name>
    <dbReference type="NCBI Taxonomy" id="45133"/>
    <lineage>
        <taxon>Eukaryota</taxon>
        <taxon>Fungi</taxon>
        <taxon>Dikarya</taxon>
        <taxon>Ascomycota</taxon>
        <taxon>Pezizomycotina</taxon>
        <taxon>Dothideomycetes</taxon>
        <taxon>Dothideomycetes incertae sedis</taxon>
        <taxon>Botryosphaeriales</taxon>
        <taxon>Botryosphaeriaceae</taxon>
        <taxon>Lasiodiplodia</taxon>
    </lineage>
</organism>
<evidence type="ECO:0000313" key="1">
    <source>
        <dbReference type="EMBL" id="KAB2571282.1"/>
    </source>
</evidence>
<dbReference type="OrthoDB" id="2157530at2759"/>
<gene>
    <name evidence="1" type="primary">het-6_9</name>
    <name evidence="1" type="ORF">DBV05_g10048</name>
</gene>
<comment type="caution">
    <text evidence="1">The sequence shown here is derived from an EMBL/GenBank/DDBJ whole genome shotgun (WGS) entry which is preliminary data.</text>
</comment>
<keyword evidence="2" id="KW-1185">Reference proteome</keyword>
<dbReference type="AlphaFoldDB" id="A0A5N5D1I5"/>
<reference evidence="1 2" key="1">
    <citation type="journal article" date="2019" name="Sci. Rep.">
        <title>A multi-omics analysis of the grapevine pathogen Lasiodiplodia theobromae reveals that temperature affects the expression of virulence- and pathogenicity-related genes.</title>
        <authorList>
            <person name="Felix C."/>
            <person name="Meneses R."/>
            <person name="Goncalves M.F.M."/>
            <person name="Tilleman L."/>
            <person name="Duarte A.S."/>
            <person name="Jorrin-Novo J.V."/>
            <person name="Van de Peer Y."/>
            <person name="Deforce D."/>
            <person name="Van Nieuwerburgh F."/>
            <person name="Esteves A.C."/>
            <person name="Alves A."/>
        </authorList>
    </citation>
    <scope>NUCLEOTIDE SEQUENCE [LARGE SCALE GENOMIC DNA]</scope>
    <source>
        <strain evidence="1 2">LA-SOL3</strain>
    </source>
</reference>
<sequence length="304" mass="34378">MGLSVLSLVRHTDEALVQDQLDSDKSEETKYDPAQPSMFEKMIRTKQAEKRYTKEQKVWRTQVKPDLEGFKPNAFPSWVPKLLLVRGTQPYYLRGSNNFSAATSMPESFSLSDDGRTLKTSVAVVDGNSSASGGFCFWPVIRPYFIDKLGPDSIYKYTGERISTAFWRTLVDDMWNKKHPAPDRVEQYFAQWLAKMEGPAKTRQLLGLSYEPKAFSFDFGGALLCTATARAFYVTEGGYYGLGPVTVRRGDKVLLLPGTHVPYLFREHMVKEDSWMLIGETYVHGIMHGEALEKGLAFDPIDIV</sequence>
<dbReference type="PANTHER" id="PTHR24148">
    <property type="entry name" value="ANKYRIN REPEAT DOMAIN-CONTAINING PROTEIN 39 HOMOLOG-RELATED"/>
    <property type="match status" value="1"/>
</dbReference>
<protein>
    <submittedName>
        <fullName evidence="1">Heterokaryon incompatibility protein 6</fullName>
    </submittedName>
</protein>
<accession>A0A5N5D1I5</accession>
<dbReference type="Pfam" id="PF26639">
    <property type="entry name" value="Het-6_barrel"/>
    <property type="match status" value="1"/>
</dbReference>
<name>A0A5N5D1I5_9PEZI</name>
<dbReference type="Proteomes" id="UP000325902">
    <property type="component" value="Unassembled WGS sequence"/>
</dbReference>
<evidence type="ECO:0000313" key="2">
    <source>
        <dbReference type="Proteomes" id="UP000325902"/>
    </source>
</evidence>
<dbReference type="EMBL" id="VCHE01000105">
    <property type="protein sequence ID" value="KAB2571282.1"/>
    <property type="molecule type" value="Genomic_DNA"/>
</dbReference>
<dbReference type="InterPro" id="IPR052895">
    <property type="entry name" value="HetReg/Transcr_Mod"/>
</dbReference>
<dbReference type="PANTHER" id="PTHR24148:SF73">
    <property type="entry name" value="HET DOMAIN PROTEIN (AFU_ORTHOLOGUE AFUA_8G01020)"/>
    <property type="match status" value="1"/>
</dbReference>